<comment type="caution">
    <text evidence="2">The sequence shown here is derived from an EMBL/GenBank/DDBJ whole genome shotgun (WGS) entry which is preliminary data.</text>
</comment>
<evidence type="ECO:0000313" key="2">
    <source>
        <dbReference type="EMBL" id="NAS27380.1"/>
    </source>
</evidence>
<sequence>MNLGTSAIAELLGISRPRVWQLRKDPTFPESAGRDDNGREYWRETDILRWAATARKDLAAKAPLLWRPTSGRQAPLLGLTTVDRYAIVLWDSEVGRIGQVYAQGGLPGLQPERLLQQLMDRASADILVGQDAGHFNHWGPDLIAVDGAVPERVYKPRWEDLARVLGTPAPYWPDCLVQPEEMARWRPGLPPPAVPPRHPELDTAPLDRLHRDQPDTPAGRAVLHMARQIDAQAAQSARIDLKLLDKSADRQSIALAATMLESAAFDDPDEATLRAGWAEILDRADALARDCVLLATDWDSGRYFPFSTVAVLRPEHSPAADVWRARLQPAEPTAAMSRLSRHEAHAYFTDPTTGLPALIDRNDELHAAVPQRLYTTAALAEVILSDNQVWIRTDDGILHLAPKQSGCGLSWGYSGSGPTTLAYLIHLLLDDITALAPARVPTHDTPLPDGLWTLIKNTPQGEDATYNRDQLLAARQA</sequence>
<dbReference type="EMBL" id="WXEW01000016">
    <property type="protein sequence ID" value="NAS27380.1"/>
    <property type="molecule type" value="Genomic_DNA"/>
</dbReference>
<proteinExistence type="predicted"/>
<accession>A0A7C9J974</accession>
<name>A0A7C9J974_9ACTN</name>
<dbReference type="Proteomes" id="UP000479526">
    <property type="component" value="Unassembled WGS sequence"/>
</dbReference>
<feature type="region of interest" description="Disordered" evidence="1">
    <location>
        <begin position="189"/>
        <end position="216"/>
    </location>
</feature>
<keyword evidence="3" id="KW-1185">Reference proteome</keyword>
<protein>
    <submittedName>
        <fullName evidence="2">Uncharacterized protein</fullName>
    </submittedName>
</protein>
<evidence type="ECO:0000313" key="3">
    <source>
        <dbReference type="Proteomes" id="UP000479526"/>
    </source>
</evidence>
<reference evidence="2 3" key="1">
    <citation type="submission" date="2020-01" db="EMBL/GenBank/DDBJ databases">
        <title>Herbidospora sp. NEAU-GS84 nov., a novel actinomycete isolated from soil.</title>
        <authorList>
            <person name="Han L."/>
        </authorList>
    </citation>
    <scope>NUCLEOTIDE SEQUENCE [LARGE SCALE GENOMIC DNA]</scope>
    <source>
        <strain evidence="2 3">NEAU-GS84</strain>
    </source>
</reference>
<feature type="compositionally biased region" description="Basic and acidic residues" evidence="1">
    <location>
        <begin position="197"/>
        <end position="214"/>
    </location>
</feature>
<dbReference type="RefSeq" id="WP_161484315.1">
    <property type="nucleotide sequence ID" value="NZ_WXEW01000016.1"/>
</dbReference>
<evidence type="ECO:0000256" key="1">
    <source>
        <dbReference type="SAM" id="MobiDB-lite"/>
    </source>
</evidence>
<gene>
    <name evidence="2" type="ORF">GT755_37645</name>
</gene>
<dbReference type="AlphaFoldDB" id="A0A7C9J974"/>
<organism evidence="2 3">
    <name type="scientific">Herbidospora solisilvae</name>
    <dbReference type="NCBI Taxonomy" id="2696284"/>
    <lineage>
        <taxon>Bacteria</taxon>
        <taxon>Bacillati</taxon>
        <taxon>Actinomycetota</taxon>
        <taxon>Actinomycetes</taxon>
        <taxon>Streptosporangiales</taxon>
        <taxon>Streptosporangiaceae</taxon>
        <taxon>Herbidospora</taxon>
    </lineage>
</organism>